<dbReference type="InterPro" id="IPR002347">
    <property type="entry name" value="SDR_fam"/>
</dbReference>
<dbReference type="AlphaFoldDB" id="A0A8K0L8F5"/>
<dbReference type="Proteomes" id="UP000809789">
    <property type="component" value="Unassembled WGS sequence"/>
</dbReference>
<dbReference type="InterPro" id="IPR036291">
    <property type="entry name" value="NAD(P)-bd_dom_sf"/>
</dbReference>
<dbReference type="PANTHER" id="PTHR45458:SF3">
    <property type="entry name" value="CHAIN DEHYDROGENASE (ATSC), PUTATIVE-RELATED"/>
    <property type="match status" value="1"/>
</dbReference>
<comment type="caution">
    <text evidence="1">The sequence shown here is derived from an EMBL/GenBank/DDBJ whole genome shotgun (WGS) entry which is preliminary data.</text>
</comment>
<dbReference type="Pfam" id="PF00106">
    <property type="entry name" value="adh_short"/>
    <property type="match status" value="1"/>
</dbReference>
<dbReference type="PANTHER" id="PTHR45458">
    <property type="entry name" value="SHORT-CHAIN DEHYDROGENASE/REDUCTASE SDR"/>
    <property type="match status" value="1"/>
</dbReference>
<evidence type="ECO:0000313" key="1">
    <source>
        <dbReference type="EMBL" id="KAG8630033.1"/>
    </source>
</evidence>
<dbReference type="SUPFAM" id="SSF51735">
    <property type="entry name" value="NAD(P)-binding Rossmann-fold domains"/>
    <property type="match status" value="1"/>
</dbReference>
<reference evidence="1" key="1">
    <citation type="submission" date="2021-07" db="EMBL/GenBank/DDBJ databases">
        <title>Elsinoe batatas strain:CRI-CJ2 Genome sequencing and assembly.</title>
        <authorList>
            <person name="Huang L."/>
        </authorList>
    </citation>
    <scope>NUCLEOTIDE SEQUENCE</scope>
    <source>
        <strain evidence="1">CRI-CJ2</strain>
    </source>
</reference>
<sequence>MPSVLITGASRGLGYAFTQFYAAQPDNTVIALVRNKSATEARLAKDGITNVHVLSADITDASAVQAAADETAKITGGSLDILINNAGLSGDDASAFLPLADLTPAQIQEYFTASFQANVIGIAITTNAFLPLIRKGTTKKVITISTGMADIDLVTQYDIASSTSYAVSKIGTNMLVAKYHAALGKSEGILFLAMSPGFVDTSEGKVPSKEQIEGIQAMAAKFANYAPDFKGPITPEESVRKVDEVVRRATVESLGGAFVSHHGNKQWL</sequence>
<dbReference type="EMBL" id="JAESVG020000002">
    <property type="protein sequence ID" value="KAG8630033.1"/>
    <property type="molecule type" value="Genomic_DNA"/>
</dbReference>
<gene>
    <name evidence="1" type="ORF">KVT40_001652</name>
</gene>
<evidence type="ECO:0008006" key="3">
    <source>
        <dbReference type="Google" id="ProtNLM"/>
    </source>
</evidence>
<keyword evidence="2" id="KW-1185">Reference proteome</keyword>
<dbReference type="InterPro" id="IPR052184">
    <property type="entry name" value="SDR_enzymes"/>
</dbReference>
<organism evidence="1 2">
    <name type="scientific">Elsinoe batatas</name>
    <dbReference type="NCBI Taxonomy" id="2601811"/>
    <lineage>
        <taxon>Eukaryota</taxon>
        <taxon>Fungi</taxon>
        <taxon>Dikarya</taxon>
        <taxon>Ascomycota</taxon>
        <taxon>Pezizomycotina</taxon>
        <taxon>Dothideomycetes</taxon>
        <taxon>Dothideomycetidae</taxon>
        <taxon>Myriangiales</taxon>
        <taxon>Elsinoaceae</taxon>
        <taxon>Elsinoe</taxon>
    </lineage>
</organism>
<evidence type="ECO:0000313" key="2">
    <source>
        <dbReference type="Proteomes" id="UP000809789"/>
    </source>
</evidence>
<proteinExistence type="predicted"/>
<dbReference type="GO" id="GO:0016616">
    <property type="term" value="F:oxidoreductase activity, acting on the CH-OH group of donors, NAD or NADP as acceptor"/>
    <property type="evidence" value="ECO:0007669"/>
    <property type="project" value="TreeGrafter"/>
</dbReference>
<dbReference type="Gene3D" id="3.40.50.720">
    <property type="entry name" value="NAD(P)-binding Rossmann-like Domain"/>
    <property type="match status" value="1"/>
</dbReference>
<name>A0A8K0L8F5_9PEZI</name>
<dbReference type="OrthoDB" id="7289984at2759"/>
<dbReference type="PRINTS" id="PR00081">
    <property type="entry name" value="GDHRDH"/>
</dbReference>
<protein>
    <recommendedName>
        <fullName evidence="3">NAD(P)-binding protein</fullName>
    </recommendedName>
</protein>
<accession>A0A8K0L8F5</accession>